<dbReference type="GO" id="GO:0005912">
    <property type="term" value="C:adherens junction"/>
    <property type="evidence" value="ECO:0007669"/>
    <property type="project" value="TreeGrafter"/>
</dbReference>
<dbReference type="GO" id="GO:0072659">
    <property type="term" value="P:protein localization to plasma membrane"/>
    <property type="evidence" value="ECO:0007669"/>
    <property type="project" value="TreeGrafter"/>
</dbReference>
<sequence length="901" mass="99687">MDEVFFKSALPAQDGLALGDSSLALPGTGSGSESQLRVQQQVQLTLARKARKTVSNGSVHLHTNATKSFDAADGSLPNMKVNGWGPTYRSLSSHNVRRPSRRVEVSPPPSPELPRFNSSTLRYGTYTHPGPNPSHRAGMGFSHGSESFRRYAFSEAPLRVARPITASSTQGTFRHRSIRQGGPQPVFQQGIWKDGDYGWSQNPVRQDQHTVGTQPPDGGLSWLARVRRDGLGLHRLNSYPPSLTSVDMGRQMEVDLPFQQKHAQTVRTVKSERPPEMTLQRAVNLLSQEDNEEKLISAAGHIQNQCFKSAEARKMVYYLRGIGKLLQLLNHDHEEVQRLAAGALRNVVYQNSENKMEVKESNGLNSVLQTLKSSRDLETRQQLTGLLWNLSSHDLLKERLSRGASLSVLTHSVLVPSSGIFEGENPKDELLADADAFHNATGCLRNLSSAGPDGRKAMRECENLIDSLVYYIRGAVADYKTDDKSTENCVCILHNLSYQMEAELPQRITDITESRQNLTPKETAVGCFAYRSAKITQDLEREWPLLKEKSNPRGVEWLWSAITVRMYLSLMARSVRTGTQEAALGALQNITAGSGARSESIVFTIVQRENGLQHVKRMLEEGENDVKRTALSVVKNLSRYQELHPEIVKQVLSEVVEMLPSDDTGTDLPTEVTATLCNTLLNLSQSDMQNVRAIFNQGALPNIINISSKDNGYGPTRAGQAACVLLHSMWKYSDLHGAFRKDQTLISTESSLKLHQCPSDDRRHSCGGNTDWTSAWFAWPVRCSFRSMMPCGVPLQFRCNTGCVTEQQQLTDAQSPMSEREAVRLQHNSRVTHALTHTGLQTVNHNSSNTPTLLQSFGNPGAQYTSTPCAPINPVICVRPDKAEPCRHGEGLFASSHAAIA</sequence>
<keyword evidence="5" id="KW-0965">Cell junction</keyword>
<dbReference type="PANTHER" id="PTHR10372">
    <property type="entry name" value="PLAKOPHILLIN-RELATED"/>
    <property type="match status" value="1"/>
</dbReference>
<dbReference type="Gene3D" id="1.25.10.10">
    <property type="entry name" value="Leucine-rich Repeat Variant"/>
    <property type="match status" value="1"/>
</dbReference>
<dbReference type="GO" id="GO:0014704">
    <property type="term" value="C:intercalated disc"/>
    <property type="evidence" value="ECO:0007669"/>
    <property type="project" value="TreeGrafter"/>
</dbReference>
<dbReference type="SUPFAM" id="SSF48371">
    <property type="entry name" value="ARM repeat"/>
    <property type="match status" value="1"/>
</dbReference>
<dbReference type="InterPro" id="IPR011989">
    <property type="entry name" value="ARM-like"/>
</dbReference>
<evidence type="ECO:0000256" key="5">
    <source>
        <dbReference type="ARBA" id="ARBA00022949"/>
    </source>
</evidence>
<accession>A0AAD9FKI2</accession>
<keyword evidence="4" id="KW-0130">Cell adhesion</keyword>
<dbReference type="SMART" id="SM00185">
    <property type="entry name" value="ARM"/>
    <property type="match status" value="6"/>
</dbReference>
<evidence type="ECO:0000313" key="8">
    <source>
        <dbReference type="EMBL" id="KAK1906202.1"/>
    </source>
</evidence>
<protein>
    <submittedName>
        <fullName evidence="8">Plakophilin-2</fullName>
    </submittedName>
</protein>
<dbReference type="GO" id="GO:0005737">
    <property type="term" value="C:cytoplasm"/>
    <property type="evidence" value="ECO:0007669"/>
    <property type="project" value="TreeGrafter"/>
</dbReference>
<dbReference type="AlphaFoldDB" id="A0AAD9FKI2"/>
<evidence type="ECO:0000256" key="4">
    <source>
        <dbReference type="ARBA" id="ARBA00022889"/>
    </source>
</evidence>
<dbReference type="GO" id="GO:0098609">
    <property type="term" value="P:cell-cell adhesion"/>
    <property type="evidence" value="ECO:0007669"/>
    <property type="project" value="InterPro"/>
</dbReference>
<dbReference type="PROSITE" id="PS50176">
    <property type="entry name" value="ARM_REPEAT"/>
    <property type="match status" value="1"/>
</dbReference>
<dbReference type="GO" id="GO:0007507">
    <property type="term" value="P:heart development"/>
    <property type="evidence" value="ECO:0007669"/>
    <property type="project" value="TreeGrafter"/>
</dbReference>
<evidence type="ECO:0000256" key="2">
    <source>
        <dbReference type="ARBA" id="ARBA00005462"/>
    </source>
</evidence>
<proteinExistence type="inferred from homology"/>
<keyword evidence="9" id="KW-1185">Reference proteome</keyword>
<dbReference type="PANTHER" id="PTHR10372:SF25">
    <property type="entry name" value="PLAKOPHILIN-2"/>
    <property type="match status" value="1"/>
</dbReference>
<evidence type="ECO:0000313" key="9">
    <source>
        <dbReference type="Proteomes" id="UP001228049"/>
    </source>
</evidence>
<evidence type="ECO:0000256" key="3">
    <source>
        <dbReference type="ARBA" id="ARBA00022737"/>
    </source>
</evidence>
<organism evidence="8 9">
    <name type="scientific">Dissostichus eleginoides</name>
    <name type="common">Patagonian toothfish</name>
    <name type="synonym">Dissostichus amissus</name>
    <dbReference type="NCBI Taxonomy" id="100907"/>
    <lineage>
        <taxon>Eukaryota</taxon>
        <taxon>Metazoa</taxon>
        <taxon>Chordata</taxon>
        <taxon>Craniata</taxon>
        <taxon>Vertebrata</taxon>
        <taxon>Euteleostomi</taxon>
        <taxon>Actinopterygii</taxon>
        <taxon>Neopterygii</taxon>
        <taxon>Teleostei</taxon>
        <taxon>Neoteleostei</taxon>
        <taxon>Acanthomorphata</taxon>
        <taxon>Eupercaria</taxon>
        <taxon>Perciformes</taxon>
        <taxon>Notothenioidei</taxon>
        <taxon>Nototheniidae</taxon>
        <taxon>Dissostichus</taxon>
    </lineage>
</organism>
<dbReference type="GO" id="GO:0005634">
    <property type="term" value="C:nucleus"/>
    <property type="evidence" value="ECO:0007669"/>
    <property type="project" value="TreeGrafter"/>
</dbReference>
<dbReference type="Pfam" id="PF00514">
    <property type="entry name" value="Arm"/>
    <property type="match status" value="2"/>
</dbReference>
<dbReference type="InterPro" id="IPR028435">
    <property type="entry name" value="Plakophilin/d_Catenin"/>
</dbReference>
<name>A0AAD9FKI2_DISEL</name>
<keyword evidence="3" id="KW-0677">Repeat</keyword>
<comment type="caution">
    <text evidence="8">The sequence shown here is derived from an EMBL/GenBank/DDBJ whole genome shotgun (WGS) entry which is preliminary data.</text>
</comment>
<comment type="similarity">
    <text evidence="2">Belongs to the beta-catenin family.</text>
</comment>
<dbReference type="GO" id="GO:0002934">
    <property type="term" value="P:desmosome organization"/>
    <property type="evidence" value="ECO:0007669"/>
    <property type="project" value="TreeGrafter"/>
</dbReference>
<evidence type="ECO:0000256" key="1">
    <source>
        <dbReference type="ARBA" id="ARBA00004282"/>
    </source>
</evidence>
<feature type="repeat" description="ARM" evidence="6">
    <location>
        <begin position="320"/>
        <end position="362"/>
    </location>
</feature>
<dbReference type="InterPro" id="IPR016024">
    <property type="entry name" value="ARM-type_fold"/>
</dbReference>
<gene>
    <name evidence="8" type="ORF">KUDE01_008604</name>
</gene>
<dbReference type="EMBL" id="JASDAP010000001">
    <property type="protein sequence ID" value="KAK1906202.1"/>
    <property type="molecule type" value="Genomic_DNA"/>
</dbReference>
<dbReference type="InterPro" id="IPR000225">
    <property type="entry name" value="Armadillo"/>
</dbReference>
<feature type="region of interest" description="Disordered" evidence="7">
    <location>
        <begin position="167"/>
        <end position="186"/>
    </location>
</feature>
<dbReference type="GO" id="GO:0045110">
    <property type="term" value="P:intermediate filament bundle assembly"/>
    <property type="evidence" value="ECO:0007669"/>
    <property type="project" value="TreeGrafter"/>
</dbReference>
<feature type="non-terminal residue" evidence="8">
    <location>
        <position position="1"/>
    </location>
</feature>
<reference evidence="8" key="1">
    <citation type="submission" date="2023-04" db="EMBL/GenBank/DDBJ databases">
        <title>Chromosome-level genome of Chaenocephalus aceratus.</title>
        <authorList>
            <person name="Park H."/>
        </authorList>
    </citation>
    <scope>NUCLEOTIDE SEQUENCE</scope>
    <source>
        <strain evidence="8">DE</strain>
        <tissue evidence="8">Muscle</tissue>
    </source>
</reference>
<dbReference type="Proteomes" id="UP001228049">
    <property type="component" value="Unassembled WGS sequence"/>
</dbReference>
<dbReference type="GO" id="GO:0005886">
    <property type="term" value="C:plasma membrane"/>
    <property type="evidence" value="ECO:0007669"/>
    <property type="project" value="TreeGrafter"/>
</dbReference>
<evidence type="ECO:0000256" key="6">
    <source>
        <dbReference type="PROSITE-ProRule" id="PRU00259"/>
    </source>
</evidence>
<comment type="subcellular location">
    <subcellularLocation>
        <location evidence="1">Cell junction</location>
    </subcellularLocation>
</comment>
<feature type="region of interest" description="Disordered" evidence="7">
    <location>
        <begin position="91"/>
        <end position="118"/>
    </location>
</feature>
<evidence type="ECO:0000256" key="7">
    <source>
        <dbReference type="SAM" id="MobiDB-lite"/>
    </source>
</evidence>